<sequence>MFSAISVLRMPRLNTCNWPELSRYCGFFRLSTGIYIRSVVSLVLVSVMITFNAFGLRRVLTMKESLNGVSITVIGERFNATVTEDDLHMVRNILAALKVYIIIWNILKIVYILNILIALYAIFFNKPRILKVAFYIMIPNWIFDIVMLIGAKTFLRLPFQLLFLIGVGTELYNLIAINSQYKQMAFKSRIVPEDVLTTTTSTHTHMSPTDVWNPSTYGGAHCRTCVCNTSPYMETRSERTTVTTLPSPQTPTEPEAFGPPSTEEDKNFKDGPIIFNQDQLQGPSDILFIRSPRLENEDERFNVRLERDARTDRRDLERARRLELGDSRTGRDERNNANIPQKIERNDTRRPRRPNSLAL</sequence>
<feature type="compositionally biased region" description="Basic and acidic residues" evidence="1">
    <location>
        <begin position="324"/>
        <end position="335"/>
    </location>
</feature>
<evidence type="ECO:0000256" key="2">
    <source>
        <dbReference type="SAM" id="Phobius"/>
    </source>
</evidence>
<evidence type="ECO:0000256" key="1">
    <source>
        <dbReference type="SAM" id="MobiDB-lite"/>
    </source>
</evidence>
<proteinExistence type="predicted"/>
<reference evidence="3 4" key="1">
    <citation type="submission" date="2023-11" db="EMBL/GenBank/DDBJ databases">
        <authorList>
            <person name="Okamura Y."/>
        </authorList>
    </citation>
    <scope>NUCLEOTIDE SEQUENCE [LARGE SCALE GENOMIC DNA]</scope>
</reference>
<gene>
    <name evidence="3" type="ORF">LNINA_LOCUS2771</name>
</gene>
<dbReference type="EMBL" id="CAVLEF010000004">
    <property type="protein sequence ID" value="CAK1542925.1"/>
    <property type="molecule type" value="Genomic_DNA"/>
</dbReference>
<feature type="region of interest" description="Disordered" evidence="1">
    <location>
        <begin position="324"/>
        <end position="359"/>
    </location>
</feature>
<keyword evidence="4" id="KW-1185">Reference proteome</keyword>
<feature type="transmembrane region" description="Helical" evidence="2">
    <location>
        <begin position="34"/>
        <end position="54"/>
    </location>
</feature>
<dbReference type="Proteomes" id="UP001497472">
    <property type="component" value="Unassembled WGS sequence"/>
</dbReference>
<organism evidence="3 4">
    <name type="scientific">Leptosia nina</name>
    <dbReference type="NCBI Taxonomy" id="320188"/>
    <lineage>
        <taxon>Eukaryota</taxon>
        <taxon>Metazoa</taxon>
        <taxon>Ecdysozoa</taxon>
        <taxon>Arthropoda</taxon>
        <taxon>Hexapoda</taxon>
        <taxon>Insecta</taxon>
        <taxon>Pterygota</taxon>
        <taxon>Neoptera</taxon>
        <taxon>Endopterygota</taxon>
        <taxon>Lepidoptera</taxon>
        <taxon>Glossata</taxon>
        <taxon>Ditrysia</taxon>
        <taxon>Papilionoidea</taxon>
        <taxon>Pieridae</taxon>
        <taxon>Pierinae</taxon>
        <taxon>Leptosia</taxon>
    </lineage>
</organism>
<evidence type="ECO:0000313" key="3">
    <source>
        <dbReference type="EMBL" id="CAK1542925.1"/>
    </source>
</evidence>
<keyword evidence="2" id="KW-0812">Transmembrane</keyword>
<feature type="compositionally biased region" description="Polar residues" evidence="1">
    <location>
        <begin position="240"/>
        <end position="252"/>
    </location>
</feature>
<accession>A0AAV1J0A0</accession>
<feature type="region of interest" description="Disordered" evidence="1">
    <location>
        <begin position="237"/>
        <end position="270"/>
    </location>
</feature>
<feature type="transmembrane region" description="Helical" evidence="2">
    <location>
        <begin position="99"/>
        <end position="123"/>
    </location>
</feature>
<keyword evidence="2" id="KW-1133">Transmembrane helix</keyword>
<feature type="transmembrane region" description="Helical" evidence="2">
    <location>
        <begin position="132"/>
        <end position="151"/>
    </location>
</feature>
<feature type="transmembrane region" description="Helical" evidence="2">
    <location>
        <begin position="157"/>
        <end position="177"/>
    </location>
</feature>
<keyword evidence="2" id="KW-0472">Membrane</keyword>
<name>A0AAV1J0A0_9NEOP</name>
<evidence type="ECO:0000313" key="4">
    <source>
        <dbReference type="Proteomes" id="UP001497472"/>
    </source>
</evidence>
<dbReference type="AlphaFoldDB" id="A0AAV1J0A0"/>
<comment type="caution">
    <text evidence="3">The sequence shown here is derived from an EMBL/GenBank/DDBJ whole genome shotgun (WGS) entry which is preliminary data.</text>
</comment>
<protein>
    <submittedName>
        <fullName evidence="3">Uncharacterized protein</fullName>
    </submittedName>
</protein>